<dbReference type="Gene3D" id="3.90.180.10">
    <property type="entry name" value="Medium-chain alcohol dehydrogenases, catalytic domain"/>
    <property type="match status" value="1"/>
</dbReference>
<feature type="compositionally biased region" description="Low complexity" evidence="5">
    <location>
        <begin position="1386"/>
        <end position="1411"/>
    </location>
</feature>
<feature type="compositionally biased region" description="Acidic residues" evidence="5">
    <location>
        <begin position="1258"/>
        <end position="1269"/>
    </location>
</feature>
<gene>
    <name evidence="8" type="ORF">MSAN_02519900</name>
</gene>
<feature type="compositionally biased region" description="Basic residues" evidence="5">
    <location>
        <begin position="1078"/>
        <end position="1087"/>
    </location>
</feature>
<protein>
    <submittedName>
        <fullName evidence="8">GroES-like protein</fullName>
    </submittedName>
</protein>
<evidence type="ECO:0000259" key="7">
    <source>
        <dbReference type="Pfam" id="PF08240"/>
    </source>
</evidence>
<feature type="domain" description="Alcohol dehydrogenase-like N-terminal" evidence="7">
    <location>
        <begin position="28"/>
        <end position="136"/>
    </location>
</feature>
<dbReference type="OrthoDB" id="3270368at2759"/>
<comment type="cofactor">
    <cofactor evidence="4">
        <name>Zn(2+)</name>
        <dbReference type="ChEBI" id="CHEBI:29105"/>
    </cofactor>
</comment>
<reference evidence="8" key="1">
    <citation type="submission" date="2020-05" db="EMBL/GenBank/DDBJ databases">
        <title>Mycena genomes resolve the evolution of fungal bioluminescence.</title>
        <authorList>
            <person name="Tsai I.J."/>
        </authorList>
    </citation>
    <scope>NUCLEOTIDE SEQUENCE</scope>
    <source>
        <strain evidence="8">160909Yilan</strain>
    </source>
</reference>
<dbReference type="GO" id="GO:0016491">
    <property type="term" value="F:oxidoreductase activity"/>
    <property type="evidence" value="ECO:0007669"/>
    <property type="project" value="UniProtKB-KW"/>
</dbReference>
<evidence type="ECO:0000256" key="1">
    <source>
        <dbReference type="ARBA" id="ARBA00022723"/>
    </source>
</evidence>
<dbReference type="InterPro" id="IPR011032">
    <property type="entry name" value="GroES-like_sf"/>
</dbReference>
<dbReference type="SUPFAM" id="SSF51735">
    <property type="entry name" value="NAD(P)-binding Rossmann-fold domains"/>
    <property type="match status" value="1"/>
</dbReference>
<feature type="compositionally biased region" description="Basic and acidic residues" evidence="5">
    <location>
        <begin position="1065"/>
        <end position="1076"/>
    </location>
</feature>
<dbReference type="Proteomes" id="UP000623467">
    <property type="component" value="Unassembled WGS sequence"/>
</dbReference>
<comment type="caution">
    <text evidence="8">The sequence shown here is derived from an EMBL/GenBank/DDBJ whole genome shotgun (WGS) entry which is preliminary data.</text>
</comment>
<feature type="compositionally biased region" description="Acidic residues" evidence="5">
    <location>
        <begin position="1094"/>
        <end position="1104"/>
    </location>
</feature>
<feature type="domain" description="Alcohol dehydrogenase-like C-terminal" evidence="6">
    <location>
        <begin position="174"/>
        <end position="303"/>
    </location>
</feature>
<dbReference type="InterPro" id="IPR036291">
    <property type="entry name" value="NAD(P)-bd_dom_sf"/>
</dbReference>
<dbReference type="InterPro" id="IPR002328">
    <property type="entry name" value="ADH_Zn_CS"/>
</dbReference>
<evidence type="ECO:0000259" key="6">
    <source>
        <dbReference type="Pfam" id="PF00107"/>
    </source>
</evidence>
<dbReference type="SUPFAM" id="SSF50129">
    <property type="entry name" value="GroES-like"/>
    <property type="match status" value="1"/>
</dbReference>
<keyword evidence="1 4" id="KW-0479">Metal-binding</keyword>
<sequence length="1905" mass="207641">MPQGTMKALWYNKPQDFEIKQVPIPSVGDDDVLLKVNCCGVCGTDGHIHDGEFISKFPLIPGHEVIGTIVEMGKNVKGFSTGDRCVADVGITCDNCFYCRRGQSLLCENFNSRGVTQDGGFAEYVAYKQNKLYKINNLTDEEATLLEPASCAIHGLDKLSPPVGVEVLLLGAGPTGLILAQLLKLNGASRVVIAANKGIKMDIAKDLDAGDEYIELDRQNPEAQWKKLKEDNPYGFDVVVEATGVEKLANESINYVRRGGTLMIYGVYENKALVHWPPSKIFGDEIKIIGSFSQTYCFPRAVAYLDSGKVRVKGMVTDVFKLDDYQAALDKMNSRGALKIAIKPTIADTEGEEVAWCTKPGRGTRIFPPGALQGVQFTRTPDYVQVVGFIDQTLINLRPDDSGGELDPHGADLRGNPLGGLVLEWHNFMGGGQFCFKACDPLGPNAPQFCAHNYDRIGCSYNAPSNAQNGTFESCMGDSQDYPGIYTGTDGVVSTYSQPPESLGVISSMPYDPKRVGNSNGDGERHRDEFDEYSAGRVDQREPDQERGECRRKSDRDDERRGEAVSASIDALKKAAVGSKDKSVKAAAAELGQILTLLGSSSSPQKRAKLKTIFADKLYALYPAFLRQMCQFCANVLQAIYHEKVKPAFDAGDNELQLGWELVQKAVVSSVLDFLDQNQKDSNNKSNKDIVADAFYAVFCAMFYPPKPTVDWKSPSLIFNVNLLLSETATNHVENQKRLRAENVLGTAKIRNILSQSKGYSKIFRPRFPRRPGRRTPACARESAVKRTQFVDAIFKPELFPASAEIKELIATAAGADWDPIATGIINCFAKADLSCPQPFVVNGFRTDTSAPVLKMVDPLYVDNHGLYTNVEKDGTYQVPFSTIERVKIGVPGTPWTPVSIQLSAEPLIGPVSEIVTAKKKCTMQFQLKNKDAGRFLQALKARGLNKLISDTKVSKIPEGVSLTFDSGARKPAQTREEKVTKIAQVWDSGVESGRPTSPLVPNPYETPGLKHDSSSTNSDLAEPCSQHDAMDGGELTDVSDAEGKATSKAKPPATKMTTPPRRVRIAEDSDDEQRAPIKPRPRKSAMKNRMIESDEEGEMEGDEIPSSSFSNGKDQDFEPTQPVTEYVPADAPARVTRGAAKKNPALATEAASKPTSRTNLTSAADEDADDAPPPGPSVRRQATRKSTGKELSLSEDEMEIDTTEGKPLATTKEPVAAGITTKKRSTGKADPIQVKTEIASKPAKLEPKNGPKRLKADEEEASDGENEDEPSRPAKRLRGQIAAAEEPEPAPAHRASAAVFGTVTHAPVKKRYGGKKGRTSSPVPDSIAGDTDMNIDYDELPTAPSPPPSPIVKAEKKAKQQPKIVSDVNDARKGRVAAMRGKGGQKPAAKAPPKATKAAGKTKAKAPVLDASDDVECDDDVKPPRRSTRTNAAPKAEESTIETKVPKPKPKTKPEKPRKAPWEDMHLQKKEDVAMADDPLPQNDDVAMQDELQTGSDDEVQEYYVPLKGSTDSSQDDVPMFDLTQNTPPKTTDKTVELDKAPAPPAVTPARSLDSTSAMQLKSTSAFTVDAAAVPVESASALATSAVPVQLGSTLAVPANNFVPTVRTKPQGVVDLTSPIRSRPHSPVAESKPVPLSPMKRFKPELPSPSVKLVSFRQKVASPAPPPTPPKPVHLKKTSPLRPIYPPQSPRSPTPLVHQKVDDSPFPQRVYQTVAFAPTKASPPSIQRNDRSTSARYKGNHGAYERTPDMGHPATTFGRGLYKHETEEREHDYKRSRSPMQEIIEKIQEIGAVIVENITHRFDHVRKDVRIGRDTILRGATANLEVMCAESESHFNVLVDLEEEYAAFHRKIISGMDNMQKNAELFSDTLGDVVQHHDRRSLSKKMPASLFTLPSTLRKPVVLL</sequence>
<feature type="region of interest" description="Disordered" evidence="5">
    <location>
        <begin position="1660"/>
        <end position="1679"/>
    </location>
</feature>
<accession>A0A8H6TUR4</accession>
<evidence type="ECO:0000256" key="4">
    <source>
        <dbReference type="RuleBase" id="RU361277"/>
    </source>
</evidence>
<dbReference type="CDD" id="cd08234">
    <property type="entry name" value="threonine_DH_like"/>
    <property type="match status" value="1"/>
</dbReference>
<feature type="compositionally biased region" description="Basic and acidic residues" evidence="5">
    <location>
        <begin position="538"/>
        <end position="563"/>
    </location>
</feature>
<dbReference type="PANTHER" id="PTHR43401">
    <property type="entry name" value="L-THREONINE 3-DEHYDROGENASE"/>
    <property type="match status" value="1"/>
</dbReference>
<evidence type="ECO:0000313" key="8">
    <source>
        <dbReference type="EMBL" id="KAF7324398.1"/>
    </source>
</evidence>
<feature type="compositionally biased region" description="Basic and acidic residues" evidence="5">
    <location>
        <begin position="1453"/>
        <end position="1474"/>
    </location>
</feature>
<evidence type="ECO:0000313" key="9">
    <source>
        <dbReference type="Proteomes" id="UP000623467"/>
    </source>
</evidence>
<feature type="compositionally biased region" description="Low complexity" evidence="5">
    <location>
        <begin position="1045"/>
        <end position="1061"/>
    </location>
</feature>
<name>A0A8H6TUR4_9AGAR</name>
<feature type="region of interest" description="Disordered" evidence="5">
    <location>
        <begin position="496"/>
        <end position="565"/>
    </location>
</feature>
<feature type="compositionally biased region" description="Pro residues" evidence="5">
    <location>
        <begin position="1664"/>
        <end position="1673"/>
    </location>
</feature>
<keyword evidence="2 4" id="KW-0862">Zinc</keyword>
<dbReference type="GO" id="GO:0008270">
    <property type="term" value="F:zinc ion binding"/>
    <property type="evidence" value="ECO:0007669"/>
    <property type="project" value="InterPro"/>
</dbReference>
<organism evidence="8 9">
    <name type="scientific">Mycena sanguinolenta</name>
    <dbReference type="NCBI Taxonomy" id="230812"/>
    <lineage>
        <taxon>Eukaryota</taxon>
        <taxon>Fungi</taxon>
        <taxon>Dikarya</taxon>
        <taxon>Basidiomycota</taxon>
        <taxon>Agaricomycotina</taxon>
        <taxon>Agaricomycetes</taxon>
        <taxon>Agaricomycetidae</taxon>
        <taxon>Agaricales</taxon>
        <taxon>Marasmiineae</taxon>
        <taxon>Mycenaceae</taxon>
        <taxon>Mycena</taxon>
    </lineage>
</organism>
<dbReference type="Gene3D" id="3.40.50.720">
    <property type="entry name" value="NAD(P)-binding Rossmann-like Domain"/>
    <property type="match status" value="1"/>
</dbReference>
<keyword evidence="3" id="KW-0560">Oxidoreductase</keyword>
<dbReference type="Pfam" id="PF00107">
    <property type="entry name" value="ADH_zinc_N"/>
    <property type="match status" value="1"/>
</dbReference>
<feature type="region of interest" description="Disordered" evidence="5">
    <location>
        <begin position="1618"/>
        <end position="1644"/>
    </location>
</feature>
<dbReference type="PROSITE" id="PS00059">
    <property type="entry name" value="ADH_ZINC"/>
    <property type="match status" value="1"/>
</dbReference>
<dbReference type="Pfam" id="PF08240">
    <property type="entry name" value="ADH_N"/>
    <property type="match status" value="1"/>
</dbReference>
<dbReference type="EMBL" id="JACAZH010000114">
    <property type="protein sequence ID" value="KAF7324398.1"/>
    <property type="molecule type" value="Genomic_DNA"/>
</dbReference>
<dbReference type="InterPro" id="IPR050129">
    <property type="entry name" value="Zn_alcohol_dh"/>
</dbReference>
<feature type="compositionally biased region" description="Polar residues" evidence="5">
    <location>
        <begin position="1154"/>
        <end position="1163"/>
    </location>
</feature>
<feature type="compositionally biased region" description="Acidic residues" evidence="5">
    <location>
        <begin position="1194"/>
        <end position="1203"/>
    </location>
</feature>
<keyword evidence="9" id="KW-1185">Reference proteome</keyword>
<feature type="compositionally biased region" description="Basic and acidic residues" evidence="5">
    <location>
        <begin position="1532"/>
        <end position="1541"/>
    </location>
</feature>
<feature type="compositionally biased region" description="Basic residues" evidence="5">
    <location>
        <begin position="1308"/>
        <end position="1319"/>
    </location>
</feature>
<evidence type="ECO:0000256" key="2">
    <source>
        <dbReference type="ARBA" id="ARBA00022833"/>
    </source>
</evidence>
<evidence type="ECO:0000256" key="5">
    <source>
        <dbReference type="SAM" id="MobiDB-lite"/>
    </source>
</evidence>
<dbReference type="PANTHER" id="PTHR43401:SF2">
    <property type="entry name" value="L-THREONINE 3-DEHYDROGENASE"/>
    <property type="match status" value="1"/>
</dbReference>
<dbReference type="InterPro" id="IPR013149">
    <property type="entry name" value="ADH-like_C"/>
</dbReference>
<comment type="similarity">
    <text evidence="4">Belongs to the zinc-containing alcohol dehydrogenase family.</text>
</comment>
<dbReference type="InterPro" id="IPR013154">
    <property type="entry name" value="ADH-like_N"/>
</dbReference>
<evidence type="ECO:0000256" key="3">
    <source>
        <dbReference type="ARBA" id="ARBA00023002"/>
    </source>
</evidence>
<proteinExistence type="inferred from homology"/>
<feature type="region of interest" description="Disordered" evidence="5">
    <location>
        <begin position="987"/>
        <end position="1556"/>
    </location>
</feature>